<evidence type="ECO:0000313" key="4">
    <source>
        <dbReference type="EMBL" id="GGF75121.1"/>
    </source>
</evidence>
<reference evidence="5" key="1">
    <citation type="journal article" date="2019" name="Int. J. Syst. Evol. Microbiol.">
        <title>The Global Catalogue of Microorganisms (GCM) 10K type strain sequencing project: providing services to taxonomists for standard genome sequencing and annotation.</title>
        <authorList>
            <consortium name="The Broad Institute Genomics Platform"/>
            <consortium name="The Broad Institute Genome Sequencing Center for Infectious Disease"/>
            <person name="Wu L."/>
            <person name="Ma J."/>
        </authorList>
    </citation>
    <scope>NUCLEOTIDE SEQUENCE [LARGE SCALE GENOMIC DNA]</scope>
    <source>
        <strain evidence="5">CGMCC 1.15419</strain>
    </source>
</reference>
<dbReference type="Gene3D" id="1.50.10.10">
    <property type="match status" value="1"/>
</dbReference>
<dbReference type="Pfam" id="PF19291">
    <property type="entry name" value="TREH_N"/>
    <property type="match status" value="1"/>
</dbReference>
<gene>
    <name evidence="4" type="ORF">GCM10011402_29750</name>
</gene>
<dbReference type="EMBL" id="BMIV01000012">
    <property type="protein sequence ID" value="GGF75121.1"/>
    <property type="molecule type" value="Genomic_DNA"/>
</dbReference>
<feature type="region of interest" description="Disordered" evidence="1">
    <location>
        <begin position="593"/>
        <end position="631"/>
    </location>
</feature>
<evidence type="ECO:0000259" key="3">
    <source>
        <dbReference type="Pfam" id="PF19291"/>
    </source>
</evidence>
<evidence type="ECO:0000259" key="2">
    <source>
        <dbReference type="Pfam" id="PF00723"/>
    </source>
</evidence>
<accession>A0ABQ1VKC8</accession>
<evidence type="ECO:0000313" key="5">
    <source>
        <dbReference type="Proteomes" id="UP000640509"/>
    </source>
</evidence>
<protein>
    <submittedName>
        <fullName evidence="4">Glucoamylase</fullName>
    </submittedName>
</protein>
<evidence type="ECO:0000256" key="1">
    <source>
        <dbReference type="SAM" id="MobiDB-lite"/>
    </source>
</evidence>
<dbReference type="InterPro" id="IPR045582">
    <property type="entry name" value="Trehalase-like_N"/>
</dbReference>
<keyword evidence="5" id="KW-1185">Reference proteome</keyword>
<sequence length="631" mass="71046">MSRPIEDYGFIGNMLSCALVARDGSIDWLCLPRFDSDACFAALLGTREHGRWKIAPAGKILHVSRRYRPSTTILETSFETPEGAVTIIDFMPLAEDEDHVDLVRIVRGDRGRVEIDMDLVLRFDYGRTTPWVRRTDHGLRAVAGPDAVELSTPVGLQGKDMRTVATFSIGAGAEVPFTLSWHPSYLPASRRWDPAAQLHETERWWQEWSGTCTFALEKQHPWHEAVTRSLITLKALTFQPTGGIVAAATTSLPETIGGERNWDYRYCWIRDATLTLLALVSSGYRSEARDWREWLLRAAAGDPEQLQIMYGLAGERRLTETELPWLPGYEGSKPVRVGNAAYDQLQIDVYGELMDALHVGRKFMLEPSEASWRFQKLLLADLEGKWNEPDEGIWEVRGGRRHFTHSRLMAWVAYDRGIKAVEDFGLSGPVDRWRTLRDTIRDDILSNGWSAKQNSFVQYYGGEALDASLLLIPSVGFLPPEDTRVIATVEAVQRELVEDGLVLRYRPDDTPDGLRGAEGTFLVCSFWLVDALTMIGRLEEAEALFERLLSLRNDVGLLAEEYDPRGKRQLGNFPQAFSHVGLVNAAHNLIATQGPAEERADRTDRPASVPQDTNCLRQPFVAKSHQREQAS</sequence>
<dbReference type="InterPro" id="IPR011613">
    <property type="entry name" value="GH15-like"/>
</dbReference>
<dbReference type="RefSeq" id="WP_188716010.1">
    <property type="nucleotide sequence ID" value="NZ_BMIV01000012.1"/>
</dbReference>
<proteinExistence type="predicted"/>
<name>A0ABQ1VKC8_9RHOB</name>
<dbReference type="Pfam" id="PF00723">
    <property type="entry name" value="Glyco_hydro_15"/>
    <property type="match status" value="1"/>
</dbReference>
<dbReference type="InterPro" id="IPR012341">
    <property type="entry name" value="6hp_glycosidase-like_sf"/>
</dbReference>
<feature type="domain" description="Trehalase-like N-terminal" evidence="3">
    <location>
        <begin position="3"/>
        <end position="153"/>
    </location>
</feature>
<comment type="caution">
    <text evidence="4">The sequence shown here is derived from an EMBL/GenBank/DDBJ whole genome shotgun (WGS) entry which is preliminary data.</text>
</comment>
<organism evidence="4 5">
    <name type="scientific">Paracoccus acridae</name>
    <dbReference type="NCBI Taxonomy" id="1795310"/>
    <lineage>
        <taxon>Bacteria</taxon>
        <taxon>Pseudomonadati</taxon>
        <taxon>Pseudomonadota</taxon>
        <taxon>Alphaproteobacteria</taxon>
        <taxon>Rhodobacterales</taxon>
        <taxon>Paracoccaceae</taxon>
        <taxon>Paracoccus</taxon>
    </lineage>
</organism>
<dbReference type="Proteomes" id="UP000640509">
    <property type="component" value="Unassembled WGS sequence"/>
</dbReference>
<dbReference type="SUPFAM" id="SSF48208">
    <property type="entry name" value="Six-hairpin glycosidases"/>
    <property type="match status" value="1"/>
</dbReference>
<feature type="compositionally biased region" description="Basic and acidic residues" evidence="1">
    <location>
        <begin position="596"/>
        <end position="605"/>
    </location>
</feature>
<dbReference type="PANTHER" id="PTHR31616:SF0">
    <property type="entry name" value="GLUCAN 1,4-ALPHA-GLUCOSIDASE"/>
    <property type="match status" value="1"/>
</dbReference>
<dbReference type="InterPro" id="IPR008928">
    <property type="entry name" value="6-hairpin_glycosidase_sf"/>
</dbReference>
<feature type="domain" description="GH15-like" evidence="2">
    <location>
        <begin position="223"/>
        <end position="586"/>
    </location>
</feature>
<dbReference type="PANTHER" id="PTHR31616">
    <property type="entry name" value="TREHALASE"/>
    <property type="match status" value="1"/>
</dbReference>